<dbReference type="EMBL" id="SLWK01000001">
    <property type="protein sequence ID" value="TCO10576.1"/>
    <property type="molecule type" value="Genomic_DNA"/>
</dbReference>
<gene>
    <name evidence="1" type="ORF">EV194_101206</name>
</gene>
<dbReference type="AlphaFoldDB" id="A0A4R2GR26"/>
<sequence>MLLFCISIASHIKSQDSDVEGSLWGFQAGILPLAIYNETKLTNQIALRSELMFAFAFDPYINAPKGSFGWALIPKISVEPRYYYNLRKRQAKLRRIDGNSGNYLSINFGYGTQFAFSNTDIKAYPTSRVIPMYGLRRNIGKRFNYEFAVGLGPTWVHKNRYYYNFEKEEFIQRPFTEKVITPTMRLALGYKYIR</sequence>
<accession>A0A4R2GR26</accession>
<proteinExistence type="predicted"/>
<protein>
    <recommendedName>
        <fullName evidence="3">Outer membrane protein with beta-barrel domain</fullName>
    </recommendedName>
</protein>
<dbReference type="RefSeq" id="WP_132431182.1">
    <property type="nucleotide sequence ID" value="NZ_SLWK01000001.1"/>
</dbReference>
<name>A0A4R2GR26_9BACT</name>
<evidence type="ECO:0008006" key="3">
    <source>
        <dbReference type="Google" id="ProtNLM"/>
    </source>
</evidence>
<keyword evidence="2" id="KW-1185">Reference proteome</keyword>
<evidence type="ECO:0000313" key="1">
    <source>
        <dbReference type="EMBL" id="TCO10576.1"/>
    </source>
</evidence>
<evidence type="ECO:0000313" key="2">
    <source>
        <dbReference type="Proteomes" id="UP000295221"/>
    </source>
</evidence>
<dbReference type="OrthoDB" id="883248at2"/>
<comment type="caution">
    <text evidence="1">The sequence shown here is derived from an EMBL/GenBank/DDBJ whole genome shotgun (WGS) entry which is preliminary data.</text>
</comment>
<organism evidence="1 2">
    <name type="scientific">Natronoflexus pectinivorans</name>
    <dbReference type="NCBI Taxonomy" id="682526"/>
    <lineage>
        <taxon>Bacteria</taxon>
        <taxon>Pseudomonadati</taxon>
        <taxon>Bacteroidota</taxon>
        <taxon>Bacteroidia</taxon>
        <taxon>Marinilabiliales</taxon>
        <taxon>Marinilabiliaceae</taxon>
        <taxon>Natronoflexus</taxon>
    </lineage>
</organism>
<reference evidence="1 2" key="1">
    <citation type="submission" date="2019-03" db="EMBL/GenBank/DDBJ databases">
        <title>Genomic Encyclopedia of Type Strains, Phase IV (KMG-IV): sequencing the most valuable type-strain genomes for metagenomic binning, comparative biology and taxonomic classification.</title>
        <authorList>
            <person name="Goeker M."/>
        </authorList>
    </citation>
    <scope>NUCLEOTIDE SEQUENCE [LARGE SCALE GENOMIC DNA]</scope>
    <source>
        <strain evidence="1 2">DSM 24179</strain>
    </source>
</reference>
<dbReference type="Proteomes" id="UP000295221">
    <property type="component" value="Unassembled WGS sequence"/>
</dbReference>